<dbReference type="PROSITE" id="PS50531">
    <property type="entry name" value="HTH_IS21"/>
    <property type="match status" value="1"/>
</dbReference>
<protein>
    <submittedName>
        <fullName evidence="2">IS21 family transposase</fullName>
    </submittedName>
</protein>
<evidence type="ECO:0000313" key="2">
    <source>
        <dbReference type="EMBL" id="MBD2801627.1"/>
    </source>
</evidence>
<comment type="caution">
    <text evidence="2">The sequence shown here is derived from an EMBL/GenBank/DDBJ whole genome shotgun (WGS) entry which is preliminary data.</text>
</comment>
<feature type="non-terminal residue" evidence="2">
    <location>
        <position position="100"/>
    </location>
</feature>
<evidence type="ECO:0000259" key="1">
    <source>
        <dbReference type="PROSITE" id="PS50531"/>
    </source>
</evidence>
<gene>
    <name evidence="2" type="ORF">ID854_14520</name>
</gene>
<organism evidence="2">
    <name type="scientific">Xenorhabdus szentirmaii</name>
    <dbReference type="NCBI Taxonomy" id="290112"/>
    <lineage>
        <taxon>Bacteria</taxon>
        <taxon>Pseudomonadati</taxon>
        <taxon>Pseudomonadota</taxon>
        <taxon>Gammaproteobacteria</taxon>
        <taxon>Enterobacterales</taxon>
        <taxon>Morganellaceae</taxon>
        <taxon>Xenorhabdus</taxon>
    </lineage>
</organism>
<accession>A0AAW3YVV9</accession>
<dbReference type="Proteomes" id="UP001193920">
    <property type="component" value="Unassembled WGS sequence"/>
</dbReference>
<reference evidence="2" key="2">
    <citation type="journal article" date="2024" name="Toxins">
        <title>Genome Sequence Analysis of Native Xenorhabdus Strains Isolated from Entomopathogenic Nematodes in Argentina.</title>
        <authorList>
            <person name="Palma L."/>
            <person name="Frizzo L."/>
            <person name="Kaiser S."/>
            <person name="Berry C."/>
            <person name="Caballero P."/>
            <person name="Bode H.B."/>
            <person name="Del Valle E.E."/>
        </authorList>
    </citation>
    <scope>NUCLEOTIDE SEQUENCE</scope>
    <source>
        <strain evidence="2">M</strain>
    </source>
</reference>
<reference evidence="2" key="1">
    <citation type="submission" date="2020-09" db="EMBL/GenBank/DDBJ databases">
        <authorList>
            <person name="Palma L."/>
            <person name="Caballero P."/>
            <person name="Berry C."/>
            <person name="Del Valle E."/>
        </authorList>
    </citation>
    <scope>NUCLEOTIDE SEQUENCE</scope>
    <source>
        <strain evidence="2">M</strain>
    </source>
</reference>
<name>A0AAW3YVV9_9GAMM</name>
<dbReference type="InterPro" id="IPR017894">
    <property type="entry name" value="HTH_IS21_transposase_type"/>
</dbReference>
<dbReference type="AlphaFoldDB" id="A0AAW3YVV9"/>
<proteinExistence type="predicted"/>
<dbReference type="EMBL" id="JACXBF010000353">
    <property type="protein sequence ID" value="MBD2801627.1"/>
    <property type="molecule type" value="Genomic_DNA"/>
</dbReference>
<feature type="domain" description="HTH IS21-type" evidence="1">
    <location>
        <begin position="20"/>
        <end position="79"/>
    </location>
</feature>
<sequence length="100" mass="11824">MYIKLDIQTEFEVKSLSDLPNFKKLMGNLKMKINKSQLARELNVDRRTIDKYLNGFTPKGTKNKTSKIDTYYEVIAALLSSDSKQIFYYKRVLWQYLTDN</sequence>